<dbReference type="Proteomes" id="UP000601736">
    <property type="component" value="Unassembled WGS sequence"/>
</dbReference>
<protein>
    <submittedName>
        <fullName evidence="1">Uncharacterized protein</fullName>
    </submittedName>
</protein>
<evidence type="ECO:0000313" key="2">
    <source>
        <dbReference type="Proteomes" id="UP000601736"/>
    </source>
</evidence>
<name>A0A8H9DBP6_9PROT</name>
<evidence type="ECO:0000313" key="1">
    <source>
        <dbReference type="EMBL" id="CAE6508342.1"/>
    </source>
</evidence>
<proteinExistence type="predicted"/>
<dbReference type="EMBL" id="CAJNAP010000023">
    <property type="protein sequence ID" value="CAE6508342.1"/>
    <property type="molecule type" value="Genomic_DNA"/>
</dbReference>
<comment type="caution">
    <text evidence="1">The sequence shown here is derived from an EMBL/GenBank/DDBJ whole genome shotgun (WGS) entry which is preliminary data.</text>
</comment>
<dbReference type="AlphaFoldDB" id="A0A8H9DBP6"/>
<organism evidence="1 2">
    <name type="scientific">Nitrosomonas nitrosa</name>
    <dbReference type="NCBI Taxonomy" id="52442"/>
    <lineage>
        <taxon>Bacteria</taxon>
        <taxon>Pseudomonadati</taxon>
        <taxon>Pseudomonadota</taxon>
        <taxon>Betaproteobacteria</taxon>
        <taxon>Nitrosomonadales</taxon>
        <taxon>Nitrosomonadaceae</taxon>
        <taxon>Nitrosomonas</taxon>
    </lineage>
</organism>
<reference evidence="1" key="1">
    <citation type="submission" date="2021-02" db="EMBL/GenBank/DDBJ databases">
        <authorList>
            <person name="Han P."/>
        </authorList>
    </citation>
    <scope>NUCLEOTIDE SEQUENCE</scope>
    <source>
        <strain evidence="1">Nitrosomonas nitrosa 18-3D</strain>
    </source>
</reference>
<sequence length="116" mass="13447">MGFVNERKEDGTWQTIDRDRNIVLRYLGGGRPQEPIEFNLCIEGKDFLFYAFQKTNRLKSGKLHVDWRVVKIFHLPPTESDKAKLRCVIEEALESFGFASSRENVETLSVTFAHNL</sequence>
<accession>A0A8H9DBP6</accession>
<dbReference type="RefSeq" id="WP_204799991.1">
    <property type="nucleotide sequence ID" value="NZ_CAJNAP010000023.1"/>
</dbReference>
<gene>
    <name evidence="1" type="ORF">NMYAN_30003</name>
</gene>